<dbReference type="EMBL" id="JAGFBR010000015">
    <property type="protein sequence ID" value="KAH0454536.1"/>
    <property type="molecule type" value="Genomic_DNA"/>
</dbReference>
<keyword evidence="1" id="KW-0677">Repeat</keyword>
<gene>
    <name evidence="3" type="ORF">IEQ34_016460</name>
</gene>
<dbReference type="GO" id="GO:0009451">
    <property type="term" value="P:RNA modification"/>
    <property type="evidence" value="ECO:0007669"/>
    <property type="project" value="InterPro"/>
</dbReference>
<protein>
    <recommendedName>
        <fullName evidence="5">Pentatricopeptide repeat-containing protein</fullName>
    </recommendedName>
</protein>
<dbReference type="FunFam" id="1.25.40.10:FF:000934">
    <property type="entry name" value="Pentatricopeptide repeat-containing protein"/>
    <property type="match status" value="1"/>
</dbReference>
<evidence type="ECO:0008006" key="5">
    <source>
        <dbReference type="Google" id="ProtNLM"/>
    </source>
</evidence>
<dbReference type="InterPro" id="IPR046848">
    <property type="entry name" value="E_motif"/>
</dbReference>
<dbReference type="Pfam" id="PF20431">
    <property type="entry name" value="E_motif"/>
    <property type="match status" value="1"/>
</dbReference>
<evidence type="ECO:0000256" key="2">
    <source>
        <dbReference type="PROSITE-ProRule" id="PRU00708"/>
    </source>
</evidence>
<evidence type="ECO:0000313" key="3">
    <source>
        <dbReference type="EMBL" id="KAH0454536.1"/>
    </source>
</evidence>
<dbReference type="Proteomes" id="UP000775213">
    <property type="component" value="Unassembled WGS sequence"/>
</dbReference>
<dbReference type="FunFam" id="1.25.40.10:FF:000184">
    <property type="entry name" value="Pentatricopeptide repeat-containing protein, chloroplastic"/>
    <property type="match status" value="1"/>
</dbReference>
<dbReference type="InterPro" id="IPR046960">
    <property type="entry name" value="PPR_At4g14850-like_plant"/>
</dbReference>
<dbReference type="GO" id="GO:0003723">
    <property type="term" value="F:RNA binding"/>
    <property type="evidence" value="ECO:0007669"/>
    <property type="project" value="InterPro"/>
</dbReference>
<sequence length="587" mass="65962">MDVTVLYLHEEGKKAREPYCCSRHTQQPLDGAGFHEQTPIRLSTTAACSMRGNSTWIVREIEDQIFLQLRKCTSIQELKKIHAQILVSFLSQSSFLSTQIINICNVNGRIDCARQVFNQVLDPNIFLYNAMIKACTQSLRFIEVIDLYKRILSRSKSGDRFTYPFVLKACARLVHHQLGKQIHLRIITSGLSSNPFVNNSLIEMYAKVDDLIHAQKVFDELSLKDPVAWNTLISSHARLGQMKKAINIFNSMPNRTLVSWTIIISAHSMAGRYSEAIAIFRLMQIEGFEPDEVSIVTVLAACDLELGKWIQLYSEKHGFLQKTFVCNALIEMHCRCGSIEQALQIFKKTPERDVISWSTMVLGLSMNGRGEEAVKLFVEMEEESRVRPNGVTFLGLLTGCAHTGLVQQGLQYFSSMKEIYGIEPGVEHYGCIVDLLSRSGFISSAMEFVNNMPISPDAPIWGSLLSACASHGNIEVAAIAMEKLVKLEPDDLGNYVLLSNMYAGEKMWEEVGNMRRLMRNGFLKKEPGCSSIQVDDGVQVFMSGDGRHLRNVDMADMLAMVARKIGDFSSIESEEEDNGSFEAFLFL</sequence>
<accession>A0AAV7GEL3</accession>
<dbReference type="NCBIfam" id="TIGR00756">
    <property type="entry name" value="PPR"/>
    <property type="match status" value="4"/>
</dbReference>
<dbReference type="PANTHER" id="PTHR47926">
    <property type="entry name" value="PENTATRICOPEPTIDE REPEAT-CONTAINING PROTEIN"/>
    <property type="match status" value="1"/>
</dbReference>
<dbReference type="PROSITE" id="PS51375">
    <property type="entry name" value="PPR"/>
    <property type="match status" value="4"/>
</dbReference>
<feature type="repeat" description="PPR" evidence="2">
    <location>
        <begin position="256"/>
        <end position="290"/>
    </location>
</feature>
<keyword evidence="4" id="KW-1185">Reference proteome</keyword>
<reference evidence="3 4" key="1">
    <citation type="journal article" date="2021" name="Hortic Res">
        <title>Chromosome-scale assembly of the Dendrobium chrysotoxum genome enhances the understanding of orchid evolution.</title>
        <authorList>
            <person name="Zhang Y."/>
            <person name="Zhang G.Q."/>
            <person name="Zhang D."/>
            <person name="Liu X.D."/>
            <person name="Xu X.Y."/>
            <person name="Sun W.H."/>
            <person name="Yu X."/>
            <person name="Zhu X."/>
            <person name="Wang Z.W."/>
            <person name="Zhao X."/>
            <person name="Zhong W.Y."/>
            <person name="Chen H."/>
            <person name="Yin W.L."/>
            <person name="Huang T."/>
            <person name="Niu S.C."/>
            <person name="Liu Z.J."/>
        </authorList>
    </citation>
    <scope>NUCLEOTIDE SEQUENCE [LARGE SCALE GENOMIC DNA]</scope>
    <source>
        <strain evidence="3">Lindl</strain>
    </source>
</reference>
<feature type="repeat" description="PPR" evidence="2">
    <location>
        <begin position="353"/>
        <end position="387"/>
    </location>
</feature>
<dbReference type="InterPro" id="IPR002885">
    <property type="entry name" value="PPR_rpt"/>
</dbReference>
<name>A0AAV7GEL3_DENCH</name>
<dbReference type="Pfam" id="PF01535">
    <property type="entry name" value="PPR"/>
    <property type="match status" value="4"/>
</dbReference>
<evidence type="ECO:0000256" key="1">
    <source>
        <dbReference type="ARBA" id="ARBA00022737"/>
    </source>
</evidence>
<feature type="repeat" description="PPR" evidence="2">
    <location>
        <begin position="322"/>
        <end position="352"/>
    </location>
</feature>
<dbReference type="InterPro" id="IPR011990">
    <property type="entry name" value="TPR-like_helical_dom_sf"/>
</dbReference>
<evidence type="ECO:0000313" key="4">
    <source>
        <dbReference type="Proteomes" id="UP000775213"/>
    </source>
</evidence>
<dbReference type="Pfam" id="PF13041">
    <property type="entry name" value="PPR_2"/>
    <property type="match status" value="1"/>
</dbReference>
<dbReference type="PANTHER" id="PTHR47926:SF415">
    <property type="entry name" value="PENTATRICOPEPTIDE REPEAT-CONTAINING PROTEIN"/>
    <property type="match status" value="1"/>
</dbReference>
<feature type="repeat" description="PPR" evidence="2">
    <location>
        <begin position="225"/>
        <end position="255"/>
    </location>
</feature>
<comment type="caution">
    <text evidence="3">The sequence shown here is derived from an EMBL/GenBank/DDBJ whole genome shotgun (WGS) entry which is preliminary data.</text>
</comment>
<dbReference type="SUPFAM" id="SSF48452">
    <property type="entry name" value="TPR-like"/>
    <property type="match status" value="1"/>
</dbReference>
<dbReference type="Gene3D" id="1.25.40.10">
    <property type="entry name" value="Tetratricopeptide repeat domain"/>
    <property type="match status" value="4"/>
</dbReference>
<dbReference type="AlphaFoldDB" id="A0AAV7GEL3"/>
<organism evidence="3 4">
    <name type="scientific">Dendrobium chrysotoxum</name>
    <name type="common">Orchid</name>
    <dbReference type="NCBI Taxonomy" id="161865"/>
    <lineage>
        <taxon>Eukaryota</taxon>
        <taxon>Viridiplantae</taxon>
        <taxon>Streptophyta</taxon>
        <taxon>Embryophyta</taxon>
        <taxon>Tracheophyta</taxon>
        <taxon>Spermatophyta</taxon>
        <taxon>Magnoliopsida</taxon>
        <taxon>Liliopsida</taxon>
        <taxon>Asparagales</taxon>
        <taxon>Orchidaceae</taxon>
        <taxon>Epidendroideae</taxon>
        <taxon>Malaxideae</taxon>
        <taxon>Dendrobiinae</taxon>
        <taxon>Dendrobium</taxon>
    </lineage>
</organism>
<proteinExistence type="predicted"/>